<comment type="caution">
    <text evidence="2">The sequence shown here is derived from an EMBL/GenBank/DDBJ whole genome shotgun (WGS) entry which is preliminary data.</text>
</comment>
<sequence>MSLETKCRNMFLNVFRLIKNLFIVSVPEQHKREFSLAVNKINISREKATAVTFIVLESILIISSFSNSKNGFPDLYYHGMYALMLTAMIVYLLVFSKWGKNIAGNKTIIEVGGIFFACIILYWCVGISLLDQLEQGRTGDGRLCEKSF</sequence>
<evidence type="ECO:0000256" key="1">
    <source>
        <dbReference type="SAM" id="Phobius"/>
    </source>
</evidence>
<protein>
    <submittedName>
        <fullName evidence="2">Putative membrane-bound protein with a GGDEF domain</fullName>
    </submittedName>
</protein>
<gene>
    <name evidence="2" type="ORF">XE03_2006</name>
</gene>
<proteinExistence type="predicted"/>
<keyword evidence="1" id="KW-0812">Transmembrane</keyword>
<dbReference type="Proteomes" id="UP000053467">
    <property type="component" value="Unassembled WGS sequence"/>
</dbReference>
<name>A0A117M5H8_UNCT6</name>
<feature type="transmembrane region" description="Helical" evidence="1">
    <location>
        <begin position="108"/>
        <end position="130"/>
    </location>
</feature>
<dbReference type="AlphaFoldDB" id="A0A117M5H8"/>
<keyword evidence="1" id="KW-1133">Transmembrane helix</keyword>
<feature type="transmembrane region" description="Helical" evidence="1">
    <location>
        <begin position="78"/>
        <end position="96"/>
    </location>
</feature>
<evidence type="ECO:0000313" key="3">
    <source>
        <dbReference type="Proteomes" id="UP000053467"/>
    </source>
</evidence>
<dbReference type="EMBL" id="LGGX01000063">
    <property type="protein sequence ID" value="KUK85496.1"/>
    <property type="molecule type" value="Genomic_DNA"/>
</dbReference>
<organism evidence="2 3">
    <name type="scientific">candidate division TA06 bacterium 34_109</name>
    <dbReference type="NCBI Taxonomy" id="1635277"/>
    <lineage>
        <taxon>Bacteria</taxon>
        <taxon>Bacteria division TA06</taxon>
    </lineage>
</organism>
<keyword evidence="1" id="KW-0472">Membrane</keyword>
<feature type="transmembrane region" description="Helical" evidence="1">
    <location>
        <begin position="48"/>
        <end position="66"/>
    </location>
</feature>
<evidence type="ECO:0000313" key="2">
    <source>
        <dbReference type="EMBL" id="KUK85496.1"/>
    </source>
</evidence>
<reference evidence="3" key="1">
    <citation type="journal article" date="2015" name="MBio">
        <title>Genome-Resolved Metagenomic Analysis Reveals Roles for Candidate Phyla and Other Microbial Community Members in Biogeochemical Transformations in Oil Reservoirs.</title>
        <authorList>
            <person name="Hu P."/>
            <person name="Tom L."/>
            <person name="Singh A."/>
            <person name="Thomas B.C."/>
            <person name="Baker B.J."/>
            <person name="Piceno Y.M."/>
            <person name="Andersen G.L."/>
            <person name="Banfield J.F."/>
        </authorList>
    </citation>
    <scope>NUCLEOTIDE SEQUENCE [LARGE SCALE GENOMIC DNA]</scope>
</reference>
<accession>A0A117M5H8</accession>